<evidence type="ECO:0000313" key="10">
    <source>
        <dbReference type="Proteomes" id="UP000480185"/>
    </source>
</evidence>
<name>A0A6G1XA88_9BACI</name>
<dbReference type="GO" id="GO:0009847">
    <property type="term" value="P:spore germination"/>
    <property type="evidence" value="ECO:0007669"/>
    <property type="project" value="InterPro"/>
</dbReference>
<feature type="transmembrane region" description="Helical" evidence="8">
    <location>
        <begin position="18"/>
        <end position="40"/>
    </location>
</feature>
<evidence type="ECO:0000256" key="6">
    <source>
        <dbReference type="ARBA" id="ARBA00022989"/>
    </source>
</evidence>
<keyword evidence="7 8" id="KW-0472">Membrane</keyword>
<proteinExistence type="inferred from homology"/>
<dbReference type="EMBL" id="WJNH01000014">
    <property type="protein sequence ID" value="MRG87931.1"/>
    <property type="molecule type" value="Genomic_DNA"/>
</dbReference>
<feature type="transmembrane region" description="Helical" evidence="8">
    <location>
        <begin position="46"/>
        <end position="67"/>
    </location>
</feature>
<dbReference type="GO" id="GO:0016020">
    <property type="term" value="C:membrane"/>
    <property type="evidence" value="ECO:0007669"/>
    <property type="project" value="UniProtKB-SubCell"/>
</dbReference>
<feature type="transmembrane region" description="Helical" evidence="8">
    <location>
        <begin position="125"/>
        <end position="143"/>
    </location>
</feature>
<evidence type="ECO:0000256" key="7">
    <source>
        <dbReference type="ARBA" id="ARBA00023136"/>
    </source>
</evidence>
<dbReference type="PANTHER" id="PTHR34975">
    <property type="entry name" value="SPORE GERMINATION PROTEIN A2"/>
    <property type="match status" value="1"/>
</dbReference>
<evidence type="ECO:0000256" key="3">
    <source>
        <dbReference type="ARBA" id="ARBA00022448"/>
    </source>
</evidence>
<evidence type="ECO:0000313" key="9">
    <source>
        <dbReference type="EMBL" id="MRG87931.1"/>
    </source>
</evidence>
<feature type="transmembrane region" description="Helical" evidence="8">
    <location>
        <begin position="150"/>
        <end position="172"/>
    </location>
</feature>
<keyword evidence="10" id="KW-1185">Reference proteome</keyword>
<organism evidence="9 10">
    <name type="scientific">Salinibacillus xinjiangensis</name>
    <dbReference type="NCBI Taxonomy" id="1229268"/>
    <lineage>
        <taxon>Bacteria</taxon>
        <taxon>Bacillati</taxon>
        <taxon>Bacillota</taxon>
        <taxon>Bacilli</taxon>
        <taxon>Bacillales</taxon>
        <taxon>Bacillaceae</taxon>
        <taxon>Salinibacillus</taxon>
    </lineage>
</organism>
<feature type="transmembrane region" description="Helical" evidence="8">
    <location>
        <begin position="316"/>
        <end position="340"/>
    </location>
</feature>
<feature type="transmembrane region" description="Helical" evidence="8">
    <location>
        <begin position="226"/>
        <end position="250"/>
    </location>
</feature>
<dbReference type="PANTHER" id="PTHR34975:SF2">
    <property type="entry name" value="SPORE GERMINATION PROTEIN A2"/>
    <property type="match status" value="1"/>
</dbReference>
<dbReference type="InterPro" id="IPR004761">
    <property type="entry name" value="Spore_GerAB"/>
</dbReference>
<evidence type="ECO:0000256" key="2">
    <source>
        <dbReference type="ARBA" id="ARBA00007998"/>
    </source>
</evidence>
<dbReference type="Pfam" id="PF03845">
    <property type="entry name" value="Spore_permease"/>
    <property type="match status" value="1"/>
</dbReference>
<evidence type="ECO:0000256" key="1">
    <source>
        <dbReference type="ARBA" id="ARBA00004141"/>
    </source>
</evidence>
<keyword evidence="6 8" id="KW-1133">Transmembrane helix</keyword>
<keyword evidence="5 8" id="KW-0812">Transmembrane</keyword>
<evidence type="ECO:0000256" key="8">
    <source>
        <dbReference type="SAM" id="Phobius"/>
    </source>
</evidence>
<feature type="transmembrane region" description="Helical" evidence="8">
    <location>
        <begin position="192"/>
        <end position="214"/>
    </location>
</feature>
<comment type="caution">
    <text evidence="9">The sequence shown here is derived from an EMBL/GenBank/DDBJ whole genome shotgun (WGS) entry which is preliminary data.</text>
</comment>
<accession>A0A6G1XA88</accession>
<dbReference type="AlphaFoldDB" id="A0A6G1XA88"/>
<feature type="transmembrane region" description="Helical" evidence="8">
    <location>
        <begin position="352"/>
        <end position="372"/>
    </location>
</feature>
<evidence type="ECO:0000256" key="5">
    <source>
        <dbReference type="ARBA" id="ARBA00022692"/>
    </source>
</evidence>
<gene>
    <name evidence="9" type="ORF">GH754_16860</name>
</gene>
<comment type="subcellular location">
    <subcellularLocation>
        <location evidence="1">Membrane</location>
        <topology evidence="1">Multi-pass membrane protein</topology>
    </subcellularLocation>
</comment>
<feature type="transmembrane region" description="Helical" evidence="8">
    <location>
        <begin position="281"/>
        <end position="304"/>
    </location>
</feature>
<keyword evidence="4" id="KW-0309">Germination</keyword>
<sequence>MEKANNNRKGGGSRVSRYFYYLVVLYMLANVVALVPRILIQDRLNGTVMALVIAIVLTMFYFYIFTNSMLKFPGKGQPEIVLTYTPKWFAFTYLFFVAILYFCSAWFILVSFIDITNIFINPEMPSFLIGAVFLALVSFGALMKTEKTLYALEIVLLISLPLIIAIFFKAYFNQLLSWDAIKVVFIHSFEKPSISTIGAASYSMIGFYFISIYNRVLKPKVNKLKLIPFLLLGILATVNIFTSFLIPIGFNGVDGSENYIYPWFSTADSIRMEFGFIERVLFIFLLLYIGISISTATITCHVGVETLKSILPKKKWKGIAMVPSMILLVFSVFTISSPYLFSQVHIFDFSKFYFSLLLLVGAISCSVLLYAVRRSKSK</sequence>
<feature type="transmembrane region" description="Helical" evidence="8">
    <location>
        <begin position="88"/>
        <end position="113"/>
    </location>
</feature>
<keyword evidence="3" id="KW-0813">Transport</keyword>
<dbReference type="Proteomes" id="UP000480185">
    <property type="component" value="Unassembled WGS sequence"/>
</dbReference>
<evidence type="ECO:0000256" key="4">
    <source>
        <dbReference type="ARBA" id="ARBA00022544"/>
    </source>
</evidence>
<protein>
    <submittedName>
        <fullName evidence="9">GerAB/ArcD/ProY family transporter</fullName>
    </submittedName>
</protein>
<comment type="similarity">
    <text evidence="2">Belongs to the amino acid-polyamine-organocation (APC) superfamily. Spore germination protein (SGP) (TC 2.A.3.9) family.</text>
</comment>
<dbReference type="OrthoDB" id="2930450at2"/>
<reference evidence="9 10" key="1">
    <citation type="submission" date="2019-11" db="EMBL/GenBank/DDBJ databases">
        <authorList>
            <person name="Li J."/>
        </authorList>
    </citation>
    <scope>NUCLEOTIDE SEQUENCE [LARGE SCALE GENOMIC DNA]</scope>
    <source>
        <strain evidence="9 10">J4</strain>
    </source>
</reference>